<reference evidence="3" key="1">
    <citation type="journal article" date="2019" name="Int. J. Syst. Evol. Microbiol.">
        <title>The Global Catalogue of Microorganisms (GCM) 10K type strain sequencing project: providing services to taxonomists for standard genome sequencing and annotation.</title>
        <authorList>
            <consortium name="The Broad Institute Genomics Platform"/>
            <consortium name="The Broad Institute Genome Sequencing Center for Infectious Disease"/>
            <person name="Wu L."/>
            <person name="Ma J."/>
        </authorList>
    </citation>
    <scope>NUCLEOTIDE SEQUENCE [LARGE SCALE GENOMIC DNA]</scope>
    <source>
        <strain evidence="3">CCUG 57113</strain>
    </source>
</reference>
<protein>
    <recommendedName>
        <fullName evidence="4">Lipopolysaccharide assembly protein A domain-containing protein</fullName>
    </recommendedName>
</protein>
<comment type="caution">
    <text evidence="2">The sequence shown here is derived from an EMBL/GenBank/DDBJ whole genome shotgun (WGS) entry which is preliminary data.</text>
</comment>
<keyword evidence="1" id="KW-0472">Membrane</keyword>
<keyword evidence="3" id="KW-1185">Reference proteome</keyword>
<evidence type="ECO:0000313" key="2">
    <source>
        <dbReference type="EMBL" id="MFC5471883.1"/>
    </source>
</evidence>
<sequence length="103" mass="11991">MRSFGLAFLITGIFLIGLSGLEKIIIYTSLNDRAGDYQYLKMITPNEIWNITQMTLIFGIVISIIGLILSLWKFIIKQNRMIREANRQFDIEHGLNRDNKEQQ</sequence>
<dbReference type="RefSeq" id="WP_209751944.1">
    <property type="nucleotide sequence ID" value="NZ_JBHSMH010000112.1"/>
</dbReference>
<organism evidence="2 3">
    <name type="scientific">Cohnella suwonensis</name>
    <dbReference type="NCBI Taxonomy" id="696072"/>
    <lineage>
        <taxon>Bacteria</taxon>
        <taxon>Bacillati</taxon>
        <taxon>Bacillota</taxon>
        <taxon>Bacilli</taxon>
        <taxon>Bacillales</taxon>
        <taxon>Paenibacillaceae</taxon>
        <taxon>Cohnella</taxon>
    </lineage>
</organism>
<keyword evidence="1" id="KW-0812">Transmembrane</keyword>
<accession>A0ABW0M158</accession>
<name>A0ABW0M158_9BACL</name>
<evidence type="ECO:0008006" key="4">
    <source>
        <dbReference type="Google" id="ProtNLM"/>
    </source>
</evidence>
<evidence type="ECO:0000313" key="3">
    <source>
        <dbReference type="Proteomes" id="UP001596105"/>
    </source>
</evidence>
<proteinExistence type="predicted"/>
<evidence type="ECO:0000256" key="1">
    <source>
        <dbReference type="SAM" id="Phobius"/>
    </source>
</evidence>
<dbReference type="Proteomes" id="UP001596105">
    <property type="component" value="Unassembled WGS sequence"/>
</dbReference>
<dbReference type="EMBL" id="JBHSMH010000112">
    <property type="protein sequence ID" value="MFC5471883.1"/>
    <property type="molecule type" value="Genomic_DNA"/>
</dbReference>
<keyword evidence="1" id="KW-1133">Transmembrane helix</keyword>
<feature type="transmembrane region" description="Helical" evidence="1">
    <location>
        <begin position="48"/>
        <end position="72"/>
    </location>
</feature>
<gene>
    <name evidence="2" type="ORF">ACFPPD_24710</name>
</gene>
<feature type="transmembrane region" description="Helical" evidence="1">
    <location>
        <begin position="7"/>
        <end position="28"/>
    </location>
</feature>